<dbReference type="AlphaFoldDB" id="A0A844G845"/>
<dbReference type="Pfam" id="PF12833">
    <property type="entry name" value="HTH_18"/>
    <property type="match status" value="1"/>
</dbReference>
<evidence type="ECO:0000256" key="1">
    <source>
        <dbReference type="ARBA" id="ARBA00023015"/>
    </source>
</evidence>
<proteinExistence type="predicted"/>
<dbReference type="InterPro" id="IPR018060">
    <property type="entry name" value="HTH_AraC"/>
</dbReference>
<evidence type="ECO:0000256" key="3">
    <source>
        <dbReference type="ARBA" id="ARBA00023163"/>
    </source>
</evidence>
<accession>A0A844G845</accession>
<gene>
    <name evidence="5" type="ORF">FYJ85_16335</name>
</gene>
<dbReference type="GO" id="GO:0003700">
    <property type="term" value="F:DNA-binding transcription factor activity"/>
    <property type="evidence" value="ECO:0007669"/>
    <property type="project" value="InterPro"/>
</dbReference>
<dbReference type="InterPro" id="IPR009057">
    <property type="entry name" value="Homeodomain-like_sf"/>
</dbReference>
<reference evidence="5 6" key="1">
    <citation type="submission" date="2019-08" db="EMBL/GenBank/DDBJ databases">
        <title>In-depth cultivation of the pig gut microbiome towards novel bacterial diversity and tailored functional studies.</title>
        <authorList>
            <person name="Wylensek D."/>
            <person name="Hitch T.C.A."/>
            <person name="Clavel T."/>
        </authorList>
    </citation>
    <scope>NUCLEOTIDE SEQUENCE [LARGE SCALE GENOMIC DNA]</scope>
    <source>
        <strain evidence="5 6">BBE-744-WT-12</strain>
    </source>
</reference>
<dbReference type="Pfam" id="PF02311">
    <property type="entry name" value="AraC_binding"/>
    <property type="match status" value="1"/>
</dbReference>
<dbReference type="EMBL" id="VUNS01000021">
    <property type="protein sequence ID" value="MST98608.1"/>
    <property type="molecule type" value="Genomic_DNA"/>
</dbReference>
<keyword evidence="6" id="KW-1185">Reference proteome</keyword>
<evidence type="ECO:0000256" key="2">
    <source>
        <dbReference type="ARBA" id="ARBA00023125"/>
    </source>
</evidence>
<dbReference type="PROSITE" id="PS00041">
    <property type="entry name" value="HTH_ARAC_FAMILY_1"/>
    <property type="match status" value="1"/>
</dbReference>
<feature type="domain" description="HTH araC/xylS-type" evidence="4">
    <location>
        <begin position="191"/>
        <end position="290"/>
    </location>
</feature>
<dbReference type="SUPFAM" id="SSF46689">
    <property type="entry name" value="Homeodomain-like"/>
    <property type="match status" value="2"/>
</dbReference>
<name>A0A844G845_9BACT</name>
<dbReference type="RefSeq" id="WP_106055476.1">
    <property type="nucleotide sequence ID" value="NZ_VUNS01000021.1"/>
</dbReference>
<dbReference type="Gene3D" id="1.10.10.60">
    <property type="entry name" value="Homeodomain-like"/>
    <property type="match status" value="2"/>
</dbReference>
<evidence type="ECO:0000259" key="4">
    <source>
        <dbReference type="PROSITE" id="PS01124"/>
    </source>
</evidence>
<keyword evidence="3" id="KW-0804">Transcription</keyword>
<dbReference type="GO" id="GO:0043565">
    <property type="term" value="F:sequence-specific DNA binding"/>
    <property type="evidence" value="ECO:0007669"/>
    <property type="project" value="InterPro"/>
</dbReference>
<sequence length="292" mass="34131">MQRVISFHDHALLNNFGLSLSYSAYKNISEESEHSHDFLELVVVTHGSGIHNFNGEKFKLSAGNIFLIMPGIAHSYINEDNLELYSYLFFADFLDHFRSELELISGYHLLFSLEPIMGMEKRMSGNLYISPPILNKVIDLCQTIRQCFQEQLPGCRVEIFSDFLKILILLSRNCEVYNKYSLHYHYAQEISKILSYIELNYQQEMSLESLARSLHMSPSNFRRVFAETTGCSPIRYIIDLRLKKAAKQLLENRRDTVQRIAFSAGFQDSNYFSHQFRNYFGCSPLQYRKRHN</sequence>
<organism evidence="5 6">
    <name type="scientific">Victivallis lenta</name>
    <dbReference type="NCBI Taxonomy" id="2606640"/>
    <lineage>
        <taxon>Bacteria</taxon>
        <taxon>Pseudomonadati</taxon>
        <taxon>Lentisphaerota</taxon>
        <taxon>Lentisphaeria</taxon>
        <taxon>Victivallales</taxon>
        <taxon>Victivallaceae</taxon>
        <taxon>Victivallis</taxon>
    </lineage>
</organism>
<evidence type="ECO:0000313" key="6">
    <source>
        <dbReference type="Proteomes" id="UP000435649"/>
    </source>
</evidence>
<dbReference type="PANTHER" id="PTHR43280:SF28">
    <property type="entry name" value="HTH-TYPE TRANSCRIPTIONAL ACTIVATOR RHAS"/>
    <property type="match status" value="1"/>
</dbReference>
<dbReference type="PANTHER" id="PTHR43280">
    <property type="entry name" value="ARAC-FAMILY TRANSCRIPTIONAL REGULATOR"/>
    <property type="match status" value="1"/>
</dbReference>
<dbReference type="InterPro" id="IPR018062">
    <property type="entry name" value="HTH_AraC-typ_CS"/>
</dbReference>
<dbReference type="InterPro" id="IPR037923">
    <property type="entry name" value="HTH-like"/>
</dbReference>
<dbReference type="InterPro" id="IPR020449">
    <property type="entry name" value="Tscrpt_reg_AraC-type_HTH"/>
</dbReference>
<dbReference type="PROSITE" id="PS01124">
    <property type="entry name" value="HTH_ARAC_FAMILY_2"/>
    <property type="match status" value="1"/>
</dbReference>
<dbReference type="Proteomes" id="UP000435649">
    <property type="component" value="Unassembled WGS sequence"/>
</dbReference>
<dbReference type="SUPFAM" id="SSF51215">
    <property type="entry name" value="Regulatory protein AraC"/>
    <property type="match status" value="1"/>
</dbReference>
<keyword evidence="1" id="KW-0805">Transcription regulation</keyword>
<protein>
    <submittedName>
        <fullName evidence="5">Helix-turn-helix domain-containing protein</fullName>
    </submittedName>
</protein>
<dbReference type="InterPro" id="IPR003313">
    <property type="entry name" value="AraC-bd"/>
</dbReference>
<evidence type="ECO:0000313" key="5">
    <source>
        <dbReference type="EMBL" id="MST98608.1"/>
    </source>
</evidence>
<dbReference type="SMART" id="SM00342">
    <property type="entry name" value="HTH_ARAC"/>
    <property type="match status" value="1"/>
</dbReference>
<keyword evidence="2" id="KW-0238">DNA-binding</keyword>
<comment type="caution">
    <text evidence="5">The sequence shown here is derived from an EMBL/GenBank/DDBJ whole genome shotgun (WGS) entry which is preliminary data.</text>
</comment>
<dbReference type="Gene3D" id="2.60.120.10">
    <property type="entry name" value="Jelly Rolls"/>
    <property type="match status" value="1"/>
</dbReference>
<dbReference type="InterPro" id="IPR014710">
    <property type="entry name" value="RmlC-like_jellyroll"/>
</dbReference>
<dbReference type="PRINTS" id="PR00032">
    <property type="entry name" value="HTHARAC"/>
</dbReference>